<dbReference type="AlphaFoldDB" id="A0AAN6HCH8"/>
<accession>A0AAN6HCH8</accession>
<evidence type="ECO:0000256" key="2">
    <source>
        <dbReference type="SAM" id="MobiDB-lite"/>
    </source>
</evidence>
<keyword evidence="4" id="KW-1185">Reference proteome</keyword>
<reference evidence="3" key="1">
    <citation type="submission" date="2023-06" db="EMBL/GenBank/DDBJ databases">
        <title>Black Yeasts Isolated from many extreme environments.</title>
        <authorList>
            <person name="Coleine C."/>
            <person name="Stajich J.E."/>
            <person name="Selbmann L."/>
        </authorList>
    </citation>
    <scope>NUCLEOTIDE SEQUENCE</scope>
    <source>
        <strain evidence="3">CCFEE 5200</strain>
    </source>
</reference>
<feature type="compositionally biased region" description="Low complexity" evidence="2">
    <location>
        <begin position="72"/>
        <end position="81"/>
    </location>
</feature>
<keyword evidence="1" id="KW-0175">Coiled coil</keyword>
<gene>
    <name evidence="3" type="ORF">LTR91_020431</name>
</gene>
<evidence type="ECO:0000313" key="3">
    <source>
        <dbReference type="EMBL" id="KAK0960295.1"/>
    </source>
</evidence>
<feature type="region of interest" description="Disordered" evidence="2">
    <location>
        <begin position="30"/>
        <end position="95"/>
    </location>
</feature>
<feature type="coiled-coil region" evidence="1">
    <location>
        <begin position="458"/>
        <end position="485"/>
    </location>
</feature>
<evidence type="ECO:0000313" key="4">
    <source>
        <dbReference type="Proteomes" id="UP001175353"/>
    </source>
</evidence>
<proteinExistence type="predicted"/>
<dbReference type="EMBL" id="JAUJLE010000334">
    <property type="protein sequence ID" value="KAK0960295.1"/>
    <property type="molecule type" value="Genomic_DNA"/>
</dbReference>
<organism evidence="3 4">
    <name type="scientific">Friedmanniomyces endolithicus</name>
    <dbReference type="NCBI Taxonomy" id="329885"/>
    <lineage>
        <taxon>Eukaryota</taxon>
        <taxon>Fungi</taxon>
        <taxon>Dikarya</taxon>
        <taxon>Ascomycota</taxon>
        <taxon>Pezizomycotina</taxon>
        <taxon>Dothideomycetes</taxon>
        <taxon>Dothideomycetidae</taxon>
        <taxon>Mycosphaerellales</taxon>
        <taxon>Teratosphaeriaceae</taxon>
        <taxon>Friedmanniomyces</taxon>
    </lineage>
</organism>
<dbReference type="Proteomes" id="UP001175353">
    <property type="component" value="Unassembled WGS sequence"/>
</dbReference>
<protein>
    <submittedName>
        <fullName evidence="3">Uncharacterized protein</fullName>
    </submittedName>
</protein>
<comment type="caution">
    <text evidence="3">The sequence shown here is derived from an EMBL/GenBank/DDBJ whole genome shotgun (WGS) entry which is preliminary data.</text>
</comment>
<evidence type="ECO:0000256" key="1">
    <source>
        <dbReference type="SAM" id="Coils"/>
    </source>
</evidence>
<name>A0AAN6HCH8_9PEZI</name>
<sequence>MTPVEVTPPLGIAEESTFYLIHRRDNGISSAHKAASPAHRPRPQHPVIPPTTPRHHPHISETPIHTSPPSPSHSTSIMPAYTPSPPSPRPRAPETQPRLPLEYLVDPLERPPCYQVHDPVYAAMRARAIMTGSSLMEENWRARIPVPGRFRGGASRSGSGCVSAGMIEGAIERERVGGGGSVGGGGGSVGSRGVAEEVLVGRTRVSVVEVGEGSEDEEEGEVEWDEMLVRGGRRRFLPPVAEMGRRGRKWSGGISWRKNELVRSAEEVRQLEGGLEVERCEQRKRKMSRRATSTVATFGRNVKGKVAGWLKRDSVESSPYWLVADGETCEEAGVGSLGSSVAETRGAEILATASQSLRYVRDDGGPLTLSHANISLVQAPTGEVPASSQPALPEHFLPHLSDTERVTHSQMLEQMEVDLSRAFANGRMDTDEIQRHYFSLVGNRTNPADQDTAAILLRLESRQTRERAEEQYRRAERQRGIAEMAANRRVWNRLFDVQWTRARREEYAIL</sequence>